<proteinExistence type="predicted"/>
<sequence>MVQKIKKNKRQLEDPLDKFNVETDNGSDSKRSDIRIDDSRLGSPRRDSPIKSIFEETGNPGANTQENHLRSLVESIEKQQVERPEVHAKCFEYDIQKPRDVAKEHHDLFVEKLKTMKESVDLKMAELKSEMAKEVDKIEKIYFVLHGKVDVATDPIVKLLDYNTTYSTNLDVKSDQDSKVFAKLEEFFSSIKESVSKIDISTQSTVS</sequence>
<reference evidence="2 3" key="1">
    <citation type="submission" date="2022-01" db="EMBL/GenBank/DDBJ databases">
        <authorList>
            <person name="Xiong W."/>
            <person name="Schranz E."/>
        </authorList>
    </citation>
    <scope>NUCLEOTIDE SEQUENCE [LARGE SCALE GENOMIC DNA]</scope>
</reference>
<feature type="region of interest" description="Disordered" evidence="1">
    <location>
        <begin position="1"/>
        <end position="65"/>
    </location>
</feature>
<evidence type="ECO:0000313" key="2">
    <source>
        <dbReference type="EMBL" id="CAH1440244.1"/>
    </source>
</evidence>
<evidence type="ECO:0008006" key="4">
    <source>
        <dbReference type="Google" id="ProtNLM"/>
    </source>
</evidence>
<accession>A0AAU9NRE2</accession>
<organism evidence="2 3">
    <name type="scientific">Lactuca virosa</name>
    <dbReference type="NCBI Taxonomy" id="75947"/>
    <lineage>
        <taxon>Eukaryota</taxon>
        <taxon>Viridiplantae</taxon>
        <taxon>Streptophyta</taxon>
        <taxon>Embryophyta</taxon>
        <taxon>Tracheophyta</taxon>
        <taxon>Spermatophyta</taxon>
        <taxon>Magnoliopsida</taxon>
        <taxon>eudicotyledons</taxon>
        <taxon>Gunneridae</taxon>
        <taxon>Pentapetalae</taxon>
        <taxon>asterids</taxon>
        <taxon>campanulids</taxon>
        <taxon>Asterales</taxon>
        <taxon>Asteraceae</taxon>
        <taxon>Cichorioideae</taxon>
        <taxon>Cichorieae</taxon>
        <taxon>Lactucinae</taxon>
        <taxon>Lactuca</taxon>
    </lineage>
</organism>
<feature type="compositionally biased region" description="Basic and acidic residues" evidence="1">
    <location>
        <begin position="10"/>
        <end position="49"/>
    </location>
</feature>
<keyword evidence="3" id="KW-1185">Reference proteome</keyword>
<comment type="caution">
    <text evidence="2">The sequence shown here is derived from an EMBL/GenBank/DDBJ whole genome shotgun (WGS) entry which is preliminary data.</text>
</comment>
<dbReference type="EMBL" id="CAKMRJ010005412">
    <property type="protein sequence ID" value="CAH1440244.1"/>
    <property type="molecule type" value="Genomic_DNA"/>
</dbReference>
<name>A0AAU9NRE2_9ASTR</name>
<gene>
    <name evidence="2" type="ORF">LVIROSA_LOCUS26393</name>
</gene>
<dbReference type="AlphaFoldDB" id="A0AAU9NRE2"/>
<protein>
    <recommendedName>
        <fullName evidence="4">RAB6-interacting golgin</fullName>
    </recommendedName>
</protein>
<evidence type="ECO:0000313" key="3">
    <source>
        <dbReference type="Proteomes" id="UP001157418"/>
    </source>
</evidence>
<dbReference type="Proteomes" id="UP001157418">
    <property type="component" value="Unassembled WGS sequence"/>
</dbReference>
<evidence type="ECO:0000256" key="1">
    <source>
        <dbReference type="SAM" id="MobiDB-lite"/>
    </source>
</evidence>